<feature type="coiled-coil region" evidence="3">
    <location>
        <begin position="69"/>
        <end position="96"/>
    </location>
</feature>
<evidence type="ECO:0000256" key="1">
    <source>
        <dbReference type="ARBA" id="ARBA00023015"/>
    </source>
</evidence>
<dbReference type="PANTHER" id="PTHR30204">
    <property type="entry name" value="REDOX-CYCLING DRUG-SENSING TRANSCRIPTIONAL ACTIVATOR SOXR"/>
    <property type="match status" value="1"/>
</dbReference>
<evidence type="ECO:0000259" key="4">
    <source>
        <dbReference type="PROSITE" id="PS50937"/>
    </source>
</evidence>
<sequence>MKINELSRISQVNPETIRMYRTKGFLRPSVNPSNGYYDYTLKDMVNLLFIRRQRGCSISLQDIDKMYHFESLRELMDDYENAIGQIDQEIAALLEKRKALLITQEHLASCVSISSDVKEIQVEDGRYDYYLLDEEHAPDIQCWMQHMEQFVVCLRIEPEMLRAKETPACIPLKTGIGTYQGLLRKCGLRIPDGAVYCPPGRFLTSIIELDQLDCIPADDIQPLKEYAKRKGLRITGESTAFLIRVNHTKEKESFVFRLRIRVEEGR</sequence>
<keyword evidence="3" id="KW-0175">Coiled coil</keyword>
<dbReference type="EMBL" id="JABACJ020000016">
    <property type="protein sequence ID" value="MBU3877233.1"/>
    <property type="molecule type" value="Genomic_DNA"/>
</dbReference>
<dbReference type="SMART" id="SM00422">
    <property type="entry name" value="HTH_MERR"/>
    <property type="match status" value="1"/>
</dbReference>
<keyword evidence="1" id="KW-0805">Transcription regulation</keyword>
<evidence type="ECO:0000313" key="5">
    <source>
        <dbReference type="EMBL" id="MBU3877233.1"/>
    </source>
</evidence>
<comment type="caution">
    <text evidence="5">The sequence shown here is derived from an EMBL/GenBank/DDBJ whole genome shotgun (WGS) entry which is preliminary data.</text>
</comment>
<evidence type="ECO:0000313" key="6">
    <source>
        <dbReference type="Proteomes" id="UP000723714"/>
    </source>
</evidence>
<protein>
    <submittedName>
        <fullName evidence="5">MerR family transcriptional regulator</fullName>
    </submittedName>
</protein>
<organism evidence="5 6">
    <name type="scientific">Faecalicatena faecalis</name>
    <dbReference type="NCBI Taxonomy" id="2726362"/>
    <lineage>
        <taxon>Bacteria</taxon>
        <taxon>Bacillati</taxon>
        <taxon>Bacillota</taxon>
        <taxon>Clostridia</taxon>
        <taxon>Lachnospirales</taxon>
        <taxon>Lachnospiraceae</taxon>
        <taxon>Faecalicatena</taxon>
    </lineage>
</organism>
<dbReference type="InterPro" id="IPR047057">
    <property type="entry name" value="MerR_fam"/>
</dbReference>
<dbReference type="InterPro" id="IPR000551">
    <property type="entry name" value="MerR-type_HTH_dom"/>
</dbReference>
<gene>
    <name evidence="5" type="ORF">HGO97_015615</name>
</gene>
<reference evidence="5 6" key="1">
    <citation type="submission" date="2021-06" db="EMBL/GenBank/DDBJ databases">
        <title>Faecalicatena sp. nov. isolated from porcine feces.</title>
        <authorList>
            <person name="Oh B.S."/>
            <person name="Lee J.H."/>
        </authorList>
    </citation>
    <scope>NUCLEOTIDE SEQUENCE [LARGE SCALE GENOMIC DNA]</scope>
    <source>
        <strain evidence="5 6">AGMB00832</strain>
    </source>
</reference>
<dbReference type="Pfam" id="PF13411">
    <property type="entry name" value="MerR_1"/>
    <property type="match status" value="1"/>
</dbReference>
<keyword evidence="2" id="KW-0804">Transcription</keyword>
<dbReference type="PANTHER" id="PTHR30204:SF94">
    <property type="entry name" value="HEAVY METAL-DEPENDENT TRANSCRIPTIONAL REGULATOR HI_0293-RELATED"/>
    <property type="match status" value="1"/>
</dbReference>
<dbReference type="Proteomes" id="UP000723714">
    <property type="component" value="Unassembled WGS sequence"/>
</dbReference>
<accession>A0ABS6D6J6</accession>
<keyword evidence="6" id="KW-1185">Reference proteome</keyword>
<dbReference type="RefSeq" id="WP_216243557.1">
    <property type="nucleotide sequence ID" value="NZ_JABACJ020000016.1"/>
</dbReference>
<evidence type="ECO:0000256" key="3">
    <source>
        <dbReference type="SAM" id="Coils"/>
    </source>
</evidence>
<name>A0ABS6D6J6_9FIRM</name>
<proteinExistence type="predicted"/>
<feature type="domain" description="HTH merR-type" evidence="4">
    <location>
        <begin position="1"/>
        <end position="69"/>
    </location>
</feature>
<dbReference type="PROSITE" id="PS50937">
    <property type="entry name" value="HTH_MERR_2"/>
    <property type="match status" value="1"/>
</dbReference>
<evidence type="ECO:0000256" key="2">
    <source>
        <dbReference type="ARBA" id="ARBA00023163"/>
    </source>
</evidence>